<dbReference type="GO" id="GO:0000506">
    <property type="term" value="C:glycosylphosphatidylinositol-N-acetylglucosaminyltransferase (GPI-GnT) complex"/>
    <property type="evidence" value="ECO:0007669"/>
    <property type="project" value="TreeGrafter"/>
</dbReference>
<feature type="region of interest" description="Disordered" evidence="8">
    <location>
        <begin position="146"/>
        <end position="185"/>
    </location>
</feature>
<comment type="similarity">
    <text evidence="3">Belongs to the PIGC family.</text>
</comment>
<keyword evidence="5 9" id="KW-0812">Transmembrane</keyword>
<evidence type="ECO:0008006" key="12">
    <source>
        <dbReference type="Google" id="ProtNLM"/>
    </source>
</evidence>
<evidence type="ECO:0000313" key="11">
    <source>
        <dbReference type="Proteomes" id="UP001055712"/>
    </source>
</evidence>
<dbReference type="GO" id="GO:0006506">
    <property type="term" value="P:GPI anchor biosynthetic process"/>
    <property type="evidence" value="ECO:0007669"/>
    <property type="project" value="UniProtKB-KW"/>
</dbReference>
<keyword evidence="11" id="KW-1185">Reference proteome</keyword>
<feature type="compositionally biased region" description="Pro residues" evidence="8">
    <location>
        <begin position="7"/>
        <end position="17"/>
    </location>
</feature>
<feature type="transmembrane region" description="Helical" evidence="9">
    <location>
        <begin position="336"/>
        <end position="356"/>
    </location>
</feature>
<keyword evidence="4" id="KW-0337">GPI-anchor biosynthesis</keyword>
<evidence type="ECO:0000256" key="9">
    <source>
        <dbReference type="SAM" id="Phobius"/>
    </source>
</evidence>
<evidence type="ECO:0000256" key="4">
    <source>
        <dbReference type="ARBA" id="ARBA00022502"/>
    </source>
</evidence>
<feature type="region of interest" description="Disordered" evidence="8">
    <location>
        <begin position="1"/>
        <end position="24"/>
    </location>
</feature>
<feature type="transmembrane region" description="Helical" evidence="9">
    <location>
        <begin position="313"/>
        <end position="330"/>
    </location>
</feature>
<gene>
    <name evidence="10" type="ORF">D9Q98_006900</name>
</gene>
<comment type="subcellular location">
    <subcellularLocation>
        <location evidence="1">Membrane</location>
        <topology evidence="1">Multi-pass membrane protein</topology>
    </subcellularLocation>
</comment>
<evidence type="ECO:0000313" key="10">
    <source>
        <dbReference type="EMBL" id="KAI3426956.1"/>
    </source>
</evidence>
<dbReference type="AlphaFoldDB" id="A0A9D4TJ42"/>
<accession>A0A9D4TJ42</accession>
<keyword evidence="7 9" id="KW-0472">Membrane</keyword>
<evidence type="ECO:0000256" key="6">
    <source>
        <dbReference type="ARBA" id="ARBA00022989"/>
    </source>
</evidence>
<keyword evidence="6 9" id="KW-1133">Transmembrane helix</keyword>
<name>A0A9D4TJ42_CHLVU</name>
<dbReference type="OrthoDB" id="196709at2759"/>
<reference evidence="10" key="2">
    <citation type="submission" date="2020-11" db="EMBL/GenBank/DDBJ databases">
        <authorList>
            <person name="Cecchin M."/>
            <person name="Marcolungo L."/>
            <person name="Rossato M."/>
            <person name="Girolomoni L."/>
            <person name="Cosentino E."/>
            <person name="Cuine S."/>
            <person name="Li-Beisson Y."/>
            <person name="Delledonne M."/>
            <person name="Ballottari M."/>
        </authorList>
    </citation>
    <scope>NUCLEOTIDE SEQUENCE</scope>
    <source>
        <strain evidence="10">211/11P</strain>
        <tissue evidence="10">Whole cell</tissue>
    </source>
</reference>
<evidence type="ECO:0000256" key="1">
    <source>
        <dbReference type="ARBA" id="ARBA00004141"/>
    </source>
</evidence>
<sequence>MARCEPQDPPARFPPAAPDAVHDSPPRWRKVLYAQQPYEDTHTGETFLEDLVVNATIPHRDYATVVWSTLVVDQQLSTVAAVGSASFNVYKGTITARQLLLVDVLLMLLGSLLYLVACAWAGGTTAGDAAAEAASSCSLASAASSPTKPGWSQQHSPGSSMQGSPWPSPYASPSKQPPLSAATSVQGGASSWRAGWTAALDGAGSLASLVVATALLSPLLGTLTETVSSDSIIACACLLQLAHLFLHDYHFSAALTSHLSGSLALGAAVCGSVLIASRLGSPAAVYAQLLLSLELYILGPYCRRQVAAASPTAHLLVTVAMAAGVAALLARQSVLLTSTFLCALTFVTFICPMWLVRIHKFKAAINGPWDEAVPRLSRAVTRQLSQCELSVR</sequence>
<feature type="transmembrane region" description="Helical" evidence="9">
    <location>
        <begin position="258"/>
        <end position="277"/>
    </location>
</feature>
<dbReference type="InterPro" id="IPR009450">
    <property type="entry name" value="Plno_GlcNAc_GPI2"/>
</dbReference>
<comment type="caution">
    <text evidence="10">The sequence shown here is derived from an EMBL/GenBank/DDBJ whole genome shotgun (WGS) entry which is preliminary data.</text>
</comment>
<evidence type="ECO:0000256" key="3">
    <source>
        <dbReference type="ARBA" id="ARBA00008321"/>
    </source>
</evidence>
<proteinExistence type="inferred from homology"/>
<dbReference type="PANTHER" id="PTHR12982">
    <property type="entry name" value="PHOSPHATIDYLINOSITOL GLYCAN, CLASS C"/>
    <property type="match status" value="1"/>
</dbReference>
<evidence type="ECO:0000256" key="5">
    <source>
        <dbReference type="ARBA" id="ARBA00022692"/>
    </source>
</evidence>
<evidence type="ECO:0000256" key="7">
    <source>
        <dbReference type="ARBA" id="ARBA00023136"/>
    </source>
</evidence>
<dbReference type="PANTHER" id="PTHR12982:SF0">
    <property type="entry name" value="PHOSPHATIDYLINOSITOL N-ACETYLGLUCOSAMINYLTRANSFERASE SUBUNIT C"/>
    <property type="match status" value="1"/>
</dbReference>
<evidence type="ECO:0000256" key="8">
    <source>
        <dbReference type="SAM" id="MobiDB-lite"/>
    </source>
</evidence>
<protein>
    <recommendedName>
        <fullName evidence="12">Phosphatidylinositol N-acetylglucosaminyltransferase subunit C</fullName>
    </recommendedName>
</protein>
<dbReference type="EMBL" id="SIDB01000010">
    <property type="protein sequence ID" value="KAI3426956.1"/>
    <property type="molecule type" value="Genomic_DNA"/>
</dbReference>
<dbReference type="Pfam" id="PF06432">
    <property type="entry name" value="GPI2"/>
    <property type="match status" value="1"/>
</dbReference>
<dbReference type="PIRSF" id="PIRSF016104">
    <property type="entry name" value="GPI2"/>
    <property type="match status" value="1"/>
</dbReference>
<comment type="pathway">
    <text evidence="2">Glycolipid biosynthesis; glycosylphosphatidylinositol-anchor biosynthesis.</text>
</comment>
<feature type="transmembrane region" description="Helical" evidence="9">
    <location>
        <begin position="100"/>
        <end position="122"/>
    </location>
</feature>
<feature type="compositionally biased region" description="Polar residues" evidence="8">
    <location>
        <begin position="146"/>
        <end position="165"/>
    </location>
</feature>
<evidence type="ECO:0000256" key="2">
    <source>
        <dbReference type="ARBA" id="ARBA00004687"/>
    </source>
</evidence>
<reference evidence="10" key="1">
    <citation type="journal article" date="2019" name="Plant J.">
        <title>Chlorella vulgaris genome assembly and annotation reveals the molecular basis for metabolic acclimation to high light conditions.</title>
        <authorList>
            <person name="Cecchin M."/>
            <person name="Marcolungo L."/>
            <person name="Rossato M."/>
            <person name="Girolomoni L."/>
            <person name="Cosentino E."/>
            <person name="Cuine S."/>
            <person name="Li-Beisson Y."/>
            <person name="Delledonne M."/>
            <person name="Ballottari M."/>
        </authorList>
    </citation>
    <scope>NUCLEOTIDE SEQUENCE</scope>
    <source>
        <strain evidence="10">211/11P</strain>
    </source>
</reference>
<dbReference type="Proteomes" id="UP001055712">
    <property type="component" value="Unassembled WGS sequence"/>
</dbReference>
<organism evidence="10 11">
    <name type="scientific">Chlorella vulgaris</name>
    <name type="common">Green alga</name>
    <dbReference type="NCBI Taxonomy" id="3077"/>
    <lineage>
        <taxon>Eukaryota</taxon>
        <taxon>Viridiplantae</taxon>
        <taxon>Chlorophyta</taxon>
        <taxon>core chlorophytes</taxon>
        <taxon>Trebouxiophyceae</taxon>
        <taxon>Chlorellales</taxon>
        <taxon>Chlorellaceae</taxon>
        <taxon>Chlorella clade</taxon>
        <taxon>Chlorella</taxon>
    </lineage>
</organism>